<evidence type="ECO:0000313" key="4">
    <source>
        <dbReference type="Proteomes" id="UP001264340"/>
    </source>
</evidence>
<comment type="caution">
    <text evidence="3">The sequence shown here is derived from an EMBL/GenBank/DDBJ whole genome shotgun (WGS) entry which is preliminary data.</text>
</comment>
<name>A0ABU1LJ08_9BURK</name>
<dbReference type="EMBL" id="JAVDRP010000001">
    <property type="protein sequence ID" value="MDR6406699.1"/>
    <property type="molecule type" value="Genomic_DNA"/>
</dbReference>
<feature type="signal peptide" evidence="2">
    <location>
        <begin position="1"/>
        <end position="26"/>
    </location>
</feature>
<dbReference type="RefSeq" id="WP_310117647.1">
    <property type="nucleotide sequence ID" value="NZ_JAVDRP010000001.1"/>
</dbReference>
<feature type="region of interest" description="Disordered" evidence="1">
    <location>
        <begin position="205"/>
        <end position="231"/>
    </location>
</feature>
<keyword evidence="4" id="KW-1185">Reference proteome</keyword>
<evidence type="ECO:0000256" key="2">
    <source>
        <dbReference type="SAM" id="SignalP"/>
    </source>
</evidence>
<accession>A0ABU1LJ08</accession>
<feature type="compositionally biased region" description="Basic residues" evidence="1">
    <location>
        <begin position="222"/>
        <end position="231"/>
    </location>
</feature>
<reference evidence="3 4" key="1">
    <citation type="submission" date="2023-07" db="EMBL/GenBank/DDBJ databases">
        <title>Sorghum-associated microbial communities from plants grown in Nebraska, USA.</title>
        <authorList>
            <person name="Schachtman D."/>
        </authorList>
    </citation>
    <scope>NUCLEOTIDE SEQUENCE [LARGE SCALE GENOMIC DNA]</scope>
    <source>
        <strain evidence="3 4">DS1316</strain>
    </source>
</reference>
<organism evidence="3 4">
    <name type="scientific">Paraburkholderia terricola</name>
    <dbReference type="NCBI Taxonomy" id="169427"/>
    <lineage>
        <taxon>Bacteria</taxon>
        <taxon>Pseudomonadati</taxon>
        <taxon>Pseudomonadota</taxon>
        <taxon>Betaproteobacteria</taxon>
        <taxon>Burkholderiales</taxon>
        <taxon>Burkholderiaceae</taxon>
        <taxon>Paraburkholderia</taxon>
    </lineage>
</organism>
<dbReference type="Pfam" id="PF11180">
    <property type="entry name" value="DUF2968"/>
    <property type="match status" value="1"/>
</dbReference>
<evidence type="ECO:0008006" key="5">
    <source>
        <dbReference type="Google" id="ProtNLM"/>
    </source>
</evidence>
<dbReference type="Proteomes" id="UP001264340">
    <property type="component" value="Unassembled WGS sequence"/>
</dbReference>
<proteinExistence type="predicted"/>
<evidence type="ECO:0000256" key="1">
    <source>
        <dbReference type="SAM" id="MobiDB-lite"/>
    </source>
</evidence>
<dbReference type="InterPro" id="IPR021350">
    <property type="entry name" value="DUF2968"/>
</dbReference>
<feature type="chain" id="PRO_5045291418" description="DUF2968 family protein" evidence="2">
    <location>
        <begin position="27"/>
        <end position="231"/>
    </location>
</feature>
<sequence>MNQISHNRVLALAAFVLIGICTGAHAQSLSGATSAPLRSAPEEEGFITEQTGVPPAGDIAELQRLTNSNALDVLRASRNGSYGADLLFDGKLGTYYVALLQQRDFWRVVKTQDERRAQAVYATFTRQAERLAEVEMRRIKLEAQKVQTEQRLAITQAKQNRLQADIDIAREQQTLATSRQEQARSELTGLRAQQDAAQAQLRETQGQLGKLQHQLDAGLPAVRRKRGSRGS</sequence>
<evidence type="ECO:0000313" key="3">
    <source>
        <dbReference type="EMBL" id="MDR6406699.1"/>
    </source>
</evidence>
<gene>
    <name evidence="3" type="ORF">J2804_000087</name>
</gene>
<protein>
    <recommendedName>
        <fullName evidence="5">DUF2968 family protein</fullName>
    </recommendedName>
</protein>
<keyword evidence="2" id="KW-0732">Signal</keyword>